<dbReference type="InterPro" id="IPR042261">
    <property type="entry name" value="Lsr2-like_dimerization"/>
</dbReference>
<dbReference type="RefSeq" id="WP_094171452.1">
    <property type="nucleotide sequence ID" value="NZ_JBHRUE010000008.1"/>
</dbReference>
<evidence type="ECO:0000313" key="5">
    <source>
        <dbReference type="EMBL" id="RIJ44111.1"/>
    </source>
</evidence>
<accession>A0A399SN83</accession>
<proteinExistence type="predicted"/>
<dbReference type="Proteomes" id="UP000266634">
    <property type="component" value="Unassembled WGS sequence"/>
</dbReference>
<dbReference type="InterPro" id="IPR055370">
    <property type="entry name" value="Lsr2_DNA-bd"/>
</dbReference>
<dbReference type="Gene3D" id="3.30.60.230">
    <property type="entry name" value="Lsr2, dimerization domain"/>
    <property type="match status" value="1"/>
</dbReference>
<evidence type="ECO:0000256" key="1">
    <source>
        <dbReference type="ARBA" id="ARBA00023125"/>
    </source>
</evidence>
<keyword evidence="1" id="KW-0238">DNA-binding</keyword>
<feature type="domain" description="Lsr2 DNA-binding" evidence="4">
    <location>
        <begin position="99"/>
        <end position="132"/>
    </location>
</feature>
<gene>
    <name evidence="5" type="ORF">DZF93_04060</name>
</gene>
<dbReference type="Pfam" id="PF23359">
    <property type="entry name" value="Lsr2_DNA-bd"/>
    <property type="match status" value="1"/>
</dbReference>
<dbReference type="Pfam" id="PF11774">
    <property type="entry name" value="Lsr2"/>
    <property type="match status" value="1"/>
</dbReference>
<dbReference type="EMBL" id="QWEA01000090">
    <property type="protein sequence ID" value="RIJ44111.1"/>
    <property type="molecule type" value="Genomic_DNA"/>
</dbReference>
<dbReference type="GO" id="GO:0016746">
    <property type="term" value="F:acyltransferase activity"/>
    <property type="evidence" value="ECO:0007669"/>
    <property type="project" value="InterPro"/>
</dbReference>
<evidence type="ECO:0000313" key="6">
    <source>
        <dbReference type="Proteomes" id="UP000266634"/>
    </source>
</evidence>
<evidence type="ECO:0000256" key="2">
    <source>
        <dbReference type="SAM" id="MobiDB-lite"/>
    </source>
</evidence>
<feature type="domain" description="Lsr2 dimerization" evidence="3">
    <location>
        <begin position="19"/>
        <end position="78"/>
    </location>
</feature>
<name>A0A399SN83_9MICO</name>
<comment type="caution">
    <text evidence="5">The sequence shown here is derived from an EMBL/GenBank/DDBJ whole genome shotgun (WGS) entry which is preliminary data.</text>
</comment>
<dbReference type="InterPro" id="IPR024412">
    <property type="entry name" value="Lsr2_dim_dom"/>
</dbReference>
<evidence type="ECO:0000259" key="3">
    <source>
        <dbReference type="Pfam" id="PF11774"/>
    </source>
</evidence>
<organism evidence="5 6">
    <name type="scientific">Clavibacter michiganensis subsp. insidiosus</name>
    <dbReference type="NCBI Taxonomy" id="33014"/>
    <lineage>
        <taxon>Bacteria</taxon>
        <taxon>Bacillati</taxon>
        <taxon>Actinomycetota</taxon>
        <taxon>Actinomycetes</taxon>
        <taxon>Micrococcales</taxon>
        <taxon>Microbacteriaceae</taxon>
        <taxon>Clavibacter</taxon>
    </lineage>
</organism>
<feature type="region of interest" description="Disordered" evidence="2">
    <location>
        <begin position="78"/>
        <end position="103"/>
    </location>
</feature>
<evidence type="ECO:0000259" key="4">
    <source>
        <dbReference type="Pfam" id="PF23359"/>
    </source>
</evidence>
<protein>
    <submittedName>
        <fullName evidence="5">Lsr2 family protein</fullName>
    </submittedName>
</protein>
<dbReference type="Gene3D" id="4.10.320.10">
    <property type="entry name" value="E3-binding domain"/>
    <property type="match status" value="1"/>
</dbReference>
<reference evidence="5 6" key="1">
    <citation type="submission" date="2018-08" db="EMBL/GenBank/DDBJ databases">
        <title>Genome Sequence of Clavibacter michiganensis Subspecies type strains, and the Atypical Peach-Colored Strains Isolated from Tomato.</title>
        <authorList>
            <person name="Osdaghi E."/>
            <person name="Portier P."/>
            <person name="Briand M."/>
            <person name="Jacques M.-A."/>
        </authorList>
    </citation>
    <scope>NUCLEOTIDE SEQUENCE [LARGE SCALE GENOMIC DNA]</scope>
    <source>
        <strain evidence="5 6">CFBP 6488</strain>
    </source>
</reference>
<dbReference type="InterPro" id="IPR036625">
    <property type="entry name" value="E3-bd_dom_sf"/>
</dbReference>
<dbReference type="AlphaFoldDB" id="A0A399SN83"/>
<sequence length="134" mass="14560">MPKNSCASGLPSWTARPPRKVVTTLVDDIDGTQIEEGQGETVPFALDGVNYEIDLSDDNAAKLRTALEDYVDKGRRVGRVGRATAGKGAPRRSAGSAPKQDLSAAREWLREHGHKVSERGRISADLLEEYRANS</sequence>
<dbReference type="GO" id="GO:0003677">
    <property type="term" value="F:DNA binding"/>
    <property type="evidence" value="ECO:0007669"/>
    <property type="project" value="UniProtKB-KW"/>
</dbReference>